<keyword evidence="5 8" id="KW-0812">Transmembrane</keyword>
<evidence type="ECO:0000256" key="2">
    <source>
        <dbReference type="ARBA" id="ARBA00008335"/>
    </source>
</evidence>
<dbReference type="InterPro" id="IPR036259">
    <property type="entry name" value="MFS_trans_sf"/>
</dbReference>
<proteinExistence type="inferred from homology"/>
<keyword evidence="4" id="KW-1003">Cell membrane</keyword>
<keyword evidence="7 8" id="KW-0472">Membrane</keyword>
<evidence type="ECO:0000256" key="8">
    <source>
        <dbReference type="SAM" id="Phobius"/>
    </source>
</evidence>
<dbReference type="Gene3D" id="1.20.1250.20">
    <property type="entry name" value="MFS general substrate transporter like domains"/>
    <property type="match status" value="1"/>
</dbReference>
<feature type="transmembrane region" description="Helical" evidence="8">
    <location>
        <begin position="102"/>
        <end position="122"/>
    </location>
</feature>
<gene>
    <name evidence="10" type="ORF">HUK82_03000</name>
</gene>
<evidence type="ECO:0000256" key="5">
    <source>
        <dbReference type="ARBA" id="ARBA00022692"/>
    </source>
</evidence>
<dbReference type="PANTHER" id="PTHR43271:SF1">
    <property type="entry name" value="INNER MEMBRANE TRANSPORT PROTEIN YNFM"/>
    <property type="match status" value="1"/>
</dbReference>
<protein>
    <submittedName>
        <fullName evidence="10">MFS transporter</fullName>
    </submittedName>
</protein>
<keyword evidence="11" id="KW-1185">Reference proteome</keyword>
<keyword evidence="6 8" id="KW-1133">Transmembrane helix</keyword>
<evidence type="ECO:0000259" key="9">
    <source>
        <dbReference type="PROSITE" id="PS50850"/>
    </source>
</evidence>
<feature type="transmembrane region" description="Helical" evidence="8">
    <location>
        <begin position="134"/>
        <end position="153"/>
    </location>
</feature>
<dbReference type="InterPro" id="IPR011701">
    <property type="entry name" value="MFS"/>
</dbReference>
<evidence type="ECO:0000256" key="4">
    <source>
        <dbReference type="ARBA" id="ARBA00022475"/>
    </source>
</evidence>
<sequence length="450" mass="48866">MSSIALDKWLRSRYVGRVRVLATRIACTLGCDESHRSENKSNIDMSSHHPIDREDLWIEKGTSHYTRATIALFVMGFSTFSLIYAIQPLLPELAATFHVSPSVSALSLSVTTAALAISIVLAGAASELMQRRTIMFWCMLAASGAHIACAFSTTWPTLLVWRTLEGLTLGGVPAVAMAYLAEEIHPNALGRAMGLYIGGTAFGAMMGRVGVGVLCAVGSWRLALTVVGILDVSATLIFWFLLPHSRNFIPQKQFVITHHLRCWREHLTRSTMLLLFLMGFLALGINVTMFNYLTFRLESAPFNWSQGSISALFLVYLIGAWASATAGRLTERWSRGRILQASLLVMGAGIVLTLASHPVIILLGIVGQTIGFFATHSIASSWVGRSAENAKGHASSLYLLSYYMGSSILGAVGGWFWSHAGWSGVIVFCLFLLACGLVAAARLEMTEQGV</sequence>
<feature type="transmembrane region" description="Helical" evidence="8">
    <location>
        <begin position="338"/>
        <end position="355"/>
    </location>
</feature>
<reference evidence="10 11" key="1">
    <citation type="submission" date="2020-06" db="EMBL/GenBank/DDBJ databases">
        <title>Description of novel acetic acid bacteria.</title>
        <authorList>
            <person name="Sombolestani A."/>
        </authorList>
    </citation>
    <scope>NUCLEOTIDE SEQUENCE [LARGE SCALE GENOMIC DNA]</scope>
    <source>
        <strain evidence="10 11">LMG 27010</strain>
    </source>
</reference>
<keyword evidence="3" id="KW-0813">Transport</keyword>
<comment type="similarity">
    <text evidence="2">Belongs to the major facilitator superfamily.</text>
</comment>
<dbReference type="CDD" id="cd17324">
    <property type="entry name" value="MFS_NepI_like"/>
    <property type="match status" value="1"/>
</dbReference>
<feature type="transmembrane region" description="Helical" evidence="8">
    <location>
        <begin position="361"/>
        <end position="384"/>
    </location>
</feature>
<dbReference type="GO" id="GO:0005886">
    <property type="term" value="C:plasma membrane"/>
    <property type="evidence" value="ECO:0007669"/>
    <property type="project" value="UniProtKB-SubCell"/>
</dbReference>
<dbReference type="AlphaFoldDB" id="A0A850PB57"/>
<feature type="transmembrane region" description="Helical" evidence="8">
    <location>
        <begin position="396"/>
        <end position="416"/>
    </location>
</feature>
<feature type="transmembrane region" description="Helical" evidence="8">
    <location>
        <begin position="70"/>
        <end position="90"/>
    </location>
</feature>
<dbReference type="PROSITE" id="PS50850">
    <property type="entry name" value="MFS"/>
    <property type="match status" value="1"/>
</dbReference>
<comment type="caution">
    <text evidence="10">The sequence shown here is derived from an EMBL/GenBank/DDBJ whole genome shotgun (WGS) entry which is preliminary data.</text>
</comment>
<evidence type="ECO:0000256" key="3">
    <source>
        <dbReference type="ARBA" id="ARBA00022448"/>
    </source>
</evidence>
<evidence type="ECO:0000256" key="1">
    <source>
        <dbReference type="ARBA" id="ARBA00004651"/>
    </source>
</evidence>
<evidence type="ECO:0000313" key="10">
    <source>
        <dbReference type="EMBL" id="NVN39536.1"/>
    </source>
</evidence>
<organism evidence="10 11">
    <name type="scientific">Ameyamaea chiangmaiensis</name>
    <dbReference type="NCBI Taxonomy" id="442969"/>
    <lineage>
        <taxon>Bacteria</taxon>
        <taxon>Pseudomonadati</taxon>
        <taxon>Pseudomonadota</taxon>
        <taxon>Alphaproteobacteria</taxon>
        <taxon>Acetobacterales</taxon>
        <taxon>Acetobacteraceae</taxon>
        <taxon>Ameyamaea</taxon>
    </lineage>
</organism>
<feature type="transmembrane region" description="Helical" evidence="8">
    <location>
        <begin position="273"/>
        <end position="295"/>
    </location>
</feature>
<evidence type="ECO:0000313" key="11">
    <source>
        <dbReference type="Proteomes" id="UP000585665"/>
    </source>
</evidence>
<feature type="transmembrane region" description="Helical" evidence="8">
    <location>
        <begin position="422"/>
        <end position="441"/>
    </location>
</feature>
<comment type="subcellular location">
    <subcellularLocation>
        <location evidence="1">Cell membrane</location>
        <topology evidence="1">Multi-pass membrane protein</topology>
    </subcellularLocation>
</comment>
<evidence type="ECO:0000256" key="7">
    <source>
        <dbReference type="ARBA" id="ARBA00023136"/>
    </source>
</evidence>
<dbReference type="PANTHER" id="PTHR43271">
    <property type="entry name" value="BLL2771 PROTEIN"/>
    <property type="match status" value="1"/>
</dbReference>
<feature type="transmembrane region" description="Helical" evidence="8">
    <location>
        <begin position="220"/>
        <end position="242"/>
    </location>
</feature>
<feature type="transmembrane region" description="Helical" evidence="8">
    <location>
        <begin position="159"/>
        <end position="181"/>
    </location>
</feature>
<dbReference type="GO" id="GO:0022857">
    <property type="term" value="F:transmembrane transporter activity"/>
    <property type="evidence" value="ECO:0007669"/>
    <property type="project" value="InterPro"/>
</dbReference>
<dbReference type="InterPro" id="IPR020846">
    <property type="entry name" value="MFS_dom"/>
</dbReference>
<dbReference type="Proteomes" id="UP000585665">
    <property type="component" value="Unassembled WGS sequence"/>
</dbReference>
<feature type="transmembrane region" description="Helical" evidence="8">
    <location>
        <begin position="307"/>
        <end position="326"/>
    </location>
</feature>
<dbReference type="RefSeq" id="WP_176612539.1">
    <property type="nucleotide sequence ID" value="NZ_JABXXR010000011.1"/>
</dbReference>
<accession>A0A850PB57</accession>
<evidence type="ECO:0000256" key="6">
    <source>
        <dbReference type="ARBA" id="ARBA00022989"/>
    </source>
</evidence>
<feature type="transmembrane region" description="Helical" evidence="8">
    <location>
        <begin position="193"/>
        <end position="214"/>
    </location>
</feature>
<dbReference type="Pfam" id="PF07690">
    <property type="entry name" value="MFS_1"/>
    <property type="match status" value="2"/>
</dbReference>
<feature type="domain" description="Major facilitator superfamily (MFS) profile" evidence="9">
    <location>
        <begin position="64"/>
        <end position="447"/>
    </location>
</feature>
<dbReference type="SUPFAM" id="SSF103473">
    <property type="entry name" value="MFS general substrate transporter"/>
    <property type="match status" value="1"/>
</dbReference>
<dbReference type="EMBL" id="JABXXR010000011">
    <property type="protein sequence ID" value="NVN39536.1"/>
    <property type="molecule type" value="Genomic_DNA"/>
</dbReference>
<name>A0A850PB57_9PROT</name>